<dbReference type="OrthoDB" id="432970at2759"/>
<accession>A0A0G4F0V3</accession>
<feature type="compositionally biased region" description="Low complexity" evidence="5">
    <location>
        <begin position="219"/>
        <end position="239"/>
    </location>
</feature>
<keyword evidence="3" id="KW-0862">Zinc</keyword>
<dbReference type="InterPro" id="IPR002893">
    <property type="entry name" value="Znf_MYND"/>
</dbReference>
<feature type="region of interest" description="Disordered" evidence="5">
    <location>
        <begin position="599"/>
        <end position="685"/>
    </location>
</feature>
<name>A0A0G4F0V3_VITBC</name>
<feature type="domain" description="MYND-type" evidence="6">
    <location>
        <begin position="337"/>
        <end position="373"/>
    </location>
</feature>
<feature type="region of interest" description="Disordered" evidence="5">
    <location>
        <begin position="1"/>
        <end position="58"/>
    </location>
</feature>
<reference evidence="7 8" key="1">
    <citation type="submission" date="2014-11" db="EMBL/GenBank/DDBJ databases">
        <authorList>
            <person name="Zhu J."/>
            <person name="Qi W."/>
            <person name="Song R."/>
        </authorList>
    </citation>
    <scope>NUCLEOTIDE SEQUENCE [LARGE SCALE GENOMIC DNA]</scope>
</reference>
<dbReference type="EMBL" id="CDMY01000356">
    <property type="protein sequence ID" value="CEM05152.1"/>
    <property type="molecule type" value="Genomic_DNA"/>
</dbReference>
<evidence type="ECO:0000313" key="7">
    <source>
        <dbReference type="EMBL" id="CEM05152.1"/>
    </source>
</evidence>
<feature type="domain" description="MYND-type" evidence="6">
    <location>
        <begin position="481"/>
        <end position="517"/>
    </location>
</feature>
<gene>
    <name evidence="7" type="ORF">Vbra_14128</name>
</gene>
<evidence type="ECO:0000259" key="6">
    <source>
        <dbReference type="PROSITE" id="PS50865"/>
    </source>
</evidence>
<feature type="compositionally biased region" description="Basic and acidic residues" evidence="5">
    <location>
        <begin position="16"/>
        <end position="25"/>
    </location>
</feature>
<dbReference type="Gene3D" id="6.10.140.2220">
    <property type="match status" value="6"/>
</dbReference>
<evidence type="ECO:0000313" key="8">
    <source>
        <dbReference type="Proteomes" id="UP000041254"/>
    </source>
</evidence>
<feature type="domain" description="MYND-type" evidence="6">
    <location>
        <begin position="76"/>
        <end position="112"/>
    </location>
</feature>
<feature type="region of interest" description="Disordered" evidence="5">
    <location>
        <begin position="119"/>
        <end position="193"/>
    </location>
</feature>
<dbReference type="Pfam" id="PF01753">
    <property type="entry name" value="zf-MYND"/>
    <property type="match status" value="6"/>
</dbReference>
<dbReference type="InterPro" id="IPR024119">
    <property type="entry name" value="TF_DEAF-1"/>
</dbReference>
<feature type="domain" description="MYND-type" evidence="6">
    <location>
        <begin position="552"/>
        <end position="588"/>
    </location>
</feature>
<dbReference type="InParanoid" id="A0A0G4F0V3"/>
<evidence type="ECO:0000256" key="2">
    <source>
        <dbReference type="ARBA" id="ARBA00022771"/>
    </source>
</evidence>
<dbReference type="VEuPathDB" id="CryptoDB:Vbra_14128"/>
<dbReference type="PROSITE" id="PS50865">
    <property type="entry name" value="ZF_MYND_2"/>
    <property type="match status" value="6"/>
</dbReference>
<dbReference type="GO" id="GO:0005634">
    <property type="term" value="C:nucleus"/>
    <property type="evidence" value="ECO:0007669"/>
    <property type="project" value="TreeGrafter"/>
</dbReference>
<feature type="domain" description="MYND-type" evidence="6">
    <location>
        <begin position="418"/>
        <end position="454"/>
    </location>
</feature>
<evidence type="ECO:0000256" key="1">
    <source>
        <dbReference type="ARBA" id="ARBA00022723"/>
    </source>
</evidence>
<keyword evidence="8" id="KW-1185">Reference proteome</keyword>
<organism evidence="7 8">
    <name type="scientific">Vitrella brassicaformis (strain CCMP3155)</name>
    <dbReference type="NCBI Taxonomy" id="1169540"/>
    <lineage>
        <taxon>Eukaryota</taxon>
        <taxon>Sar</taxon>
        <taxon>Alveolata</taxon>
        <taxon>Colpodellida</taxon>
        <taxon>Vitrellaceae</taxon>
        <taxon>Vitrella</taxon>
    </lineage>
</organism>
<dbReference type="GO" id="GO:0000981">
    <property type="term" value="F:DNA-binding transcription factor activity, RNA polymerase II-specific"/>
    <property type="evidence" value="ECO:0007669"/>
    <property type="project" value="TreeGrafter"/>
</dbReference>
<keyword evidence="1" id="KW-0479">Metal-binding</keyword>
<dbReference type="AlphaFoldDB" id="A0A0G4F0V3"/>
<evidence type="ECO:0000256" key="5">
    <source>
        <dbReference type="SAM" id="MobiDB-lite"/>
    </source>
</evidence>
<sequence length="685" mass="75536">MSTAPDSAEELTALRPSHDPHERPTSGKGKPPAHPPPSAKAKRREERRSSLPGMQAAKAGDVYEFDAATLPDTAPCVVCGQPADDVCSTCKTTFYCSPECQMKDWPNHKKICKPVRQIKKAPDKAEEPTQPTAEQPPTVSEERERPVTPISPSSPLPPAPQQQPTQAWLPPPFQHPTQAAPKEPPERRYAPTPFVGSGCSEGCSRQAADPHTVIYPVKQQQPQLQPQPQQQPAAEAAPAQDERGGVFGTCSVCRRPADKVCGRCESVVYCSASCQKKDWLSHRRHCERLRRRLRHSTGPGPLGEPSSATPDEDDSDGQGIRRAFRAPSSRRIPAARCIVCGRHATTLCGGCRAVSYCGPTCEKEHWLTHRQVCRGLQAPPPSLRRTQDYPSDDTDGGAGAGPPPTAERQVAEGQGGVCGWCGRPARRLCGGCEREVYCSLECQSHDWPHHRIFCSKKRPSKRRPSEGRMGVAVMPSACGPCAHCGRLCDHLCGGCKAVFYCSKECQHRDWATHRAVCSQVPRRTVERPTQQPMDVPLTFPRSRNDPEGMEWCRVCDRPAELVCPFCQRVFYCSPWCQHLDRPRHQHECFPSLSPQRPPPIPFLPYPSQQRSPPFPSAWSSYGGIRSPARPPSPSAGTDLASMDRPPSPPIMRPHRNSNGLQGDKHWTGPPLSSPPAVWDHRDDEQ</sequence>
<dbReference type="PANTHER" id="PTHR10237:SF14">
    <property type="entry name" value="MYND-TYPE DOMAIN-CONTAINING PROTEIN"/>
    <property type="match status" value="1"/>
</dbReference>
<evidence type="ECO:0000256" key="3">
    <source>
        <dbReference type="ARBA" id="ARBA00022833"/>
    </source>
</evidence>
<feature type="region of interest" description="Disordered" evidence="5">
    <location>
        <begin position="219"/>
        <end position="241"/>
    </location>
</feature>
<feature type="domain" description="MYND-type" evidence="6">
    <location>
        <begin position="250"/>
        <end position="286"/>
    </location>
</feature>
<evidence type="ECO:0000256" key="4">
    <source>
        <dbReference type="PROSITE-ProRule" id="PRU00134"/>
    </source>
</evidence>
<feature type="compositionally biased region" description="Pro residues" evidence="5">
    <location>
        <begin position="152"/>
        <end position="161"/>
    </location>
</feature>
<dbReference type="PROSITE" id="PS01360">
    <property type="entry name" value="ZF_MYND_1"/>
    <property type="match status" value="5"/>
</dbReference>
<dbReference type="SUPFAM" id="SSF144232">
    <property type="entry name" value="HIT/MYND zinc finger-like"/>
    <property type="match status" value="6"/>
</dbReference>
<proteinExistence type="predicted"/>
<feature type="region of interest" description="Disordered" evidence="5">
    <location>
        <begin position="292"/>
        <end position="325"/>
    </location>
</feature>
<dbReference type="Proteomes" id="UP000041254">
    <property type="component" value="Unassembled WGS sequence"/>
</dbReference>
<dbReference type="GO" id="GO:0008270">
    <property type="term" value="F:zinc ion binding"/>
    <property type="evidence" value="ECO:0007669"/>
    <property type="project" value="UniProtKB-KW"/>
</dbReference>
<feature type="region of interest" description="Disordered" evidence="5">
    <location>
        <begin position="377"/>
        <end position="409"/>
    </location>
</feature>
<dbReference type="PANTHER" id="PTHR10237">
    <property type="entry name" value="DEFORMED EPIDERMAL AUTOREGULATORY FACTOR 1 HOMOLOG SUPPRESSIN"/>
    <property type="match status" value="1"/>
</dbReference>
<feature type="compositionally biased region" description="Low complexity" evidence="5">
    <location>
        <begin position="128"/>
        <end position="138"/>
    </location>
</feature>
<protein>
    <recommendedName>
        <fullName evidence="6">MYND-type domain-containing protein</fullName>
    </recommendedName>
</protein>
<keyword evidence="2 4" id="KW-0863">Zinc-finger</keyword>